<reference evidence="2" key="1">
    <citation type="journal article" date="2020" name="mSystems">
        <title>Genome- and Community-Level Interaction Insights into Carbon Utilization and Element Cycling Functions of Hydrothermarchaeota in Hydrothermal Sediment.</title>
        <authorList>
            <person name="Zhou Z."/>
            <person name="Liu Y."/>
            <person name="Xu W."/>
            <person name="Pan J."/>
            <person name="Luo Z.H."/>
            <person name="Li M."/>
        </authorList>
    </citation>
    <scope>NUCLEOTIDE SEQUENCE [LARGE SCALE GENOMIC DNA]</scope>
    <source>
        <strain evidence="2">HyVt-493</strain>
    </source>
</reference>
<dbReference type="EMBL" id="DRMS01000093">
    <property type="protein sequence ID" value="HFC91629.1"/>
    <property type="molecule type" value="Genomic_DNA"/>
</dbReference>
<name>A0A7V2T1D7_LEUMU</name>
<evidence type="ECO:0000256" key="1">
    <source>
        <dbReference type="SAM" id="MobiDB-lite"/>
    </source>
</evidence>
<dbReference type="AlphaFoldDB" id="A0A7V2T1D7"/>
<feature type="region of interest" description="Disordered" evidence="1">
    <location>
        <begin position="58"/>
        <end position="77"/>
    </location>
</feature>
<evidence type="ECO:0000313" key="2">
    <source>
        <dbReference type="EMBL" id="HFC91629.1"/>
    </source>
</evidence>
<gene>
    <name evidence="2" type="ORF">ENJ51_02315</name>
</gene>
<comment type="caution">
    <text evidence="2">The sequence shown here is derived from an EMBL/GenBank/DDBJ whole genome shotgun (WGS) entry which is preliminary data.</text>
</comment>
<organism evidence="2">
    <name type="scientific">Leucothrix mucor</name>
    <dbReference type="NCBI Taxonomy" id="45248"/>
    <lineage>
        <taxon>Bacteria</taxon>
        <taxon>Pseudomonadati</taxon>
        <taxon>Pseudomonadota</taxon>
        <taxon>Gammaproteobacteria</taxon>
        <taxon>Thiotrichales</taxon>
        <taxon>Thiotrichaceae</taxon>
        <taxon>Leucothrix</taxon>
    </lineage>
</organism>
<sequence>MSEIIEQKANSLIMQVKIDLSGHSLMEIENRVLDACNEVGCLATEKALEKFDADGSPIQLGAQKSTSRDQSNKEDQTPYGVVEIKRHVYQTSQGGKIYYPLEDKANIIQGATPKFAQQLSHKYSTMNAPTVCRDLLENHNRKISHYYVQDATEWVDSIAQEKEERLPI</sequence>
<dbReference type="Proteomes" id="UP000885750">
    <property type="component" value="Unassembled WGS sequence"/>
</dbReference>
<feature type="compositionally biased region" description="Basic and acidic residues" evidence="1">
    <location>
        <begin position="66"/>
        <end position="76"/>
    </location>
</feature>
<accession>A0A7V2T1D7</accession>
<protein>
    <submittedName>
        <fullName evidence="2">Uncharacterized protein</fullName>
    </submittedName>
</protein>
<proteinExistence type="predicted"/>